<dbReference type="Pfam" id="PF00534">
    <property type="entry name" value="Glycos_transf_1"/>
    <property type="match status" value="1"/>
</dbReference>
<dbReference type="EMBL" id="RXYK01000012">
    <property type="protein sequence ID" value="RTY36814.1"/>
    <property type="molecule type" value="Genomic_DNA"/>
</dbReference>
<evidence type="ECO:0000313" key="4">
    <source>
        <dbReference type="Proteomes" id="UP000279908"/>
    </source>
</evidence>
<dbReference type="CDD" id="cd03811">
    <property type="entry name" value="GT4_GT28_WabH-like"/>
    <property type="match status" value="1"/>
</dbReference>
<dbReference type="GO" id="GO:0016757">
    <property type="term" value="F:glycosyltransferase activity"/>
    <property type="evidence" value="ECO:0007669"/>
    <property type="project" value="InterPro"/>
</dbReference>
<dbReference type="PANTHER" id="PTHR12526">
    <property type="entry name" value="GLYCOSYLTRANSFERASE"/>
    <property type="match status" value="1"/>
</dbReference>
<accession>A0A3S0NII0</accession>
<dbReference type="AlphaFoldDB" id="A0A3S0NII0"/>
<protein>
    <submittedName>
        <fullName evidence="3">Glycosyltransferase</fullName>
    </submittedName>
</protein>
<gene>
    <name evidence="3" type="ORF">EKD02_07675</name>
</gene>
<dbReference type="InterPro" id="IPR001296">
    <property type="entry name" value="Glyco_trans_1"/>
</dbReference>
<evidence type="ECO:0000259" key="1">
    <source>
        <dbReference type="Pfam" id="PF00534"/>
    </source>
</evidence>
<evidence type="ECO:0000259" key="2">
    <source>
        <dbReference type="Pfam" id="PF13439"/>
    </source>
</evidence>
<dbReference type="Proteomes" id="UP000279908">
    <property type="component" value="Unassembled WGS sequence"/>
</dbReference>
<dbReference type="Gene3D" id="3.40.50.2000">
    <property type="entry name" value="Glycogen Phosphorylase B"/>
    <property type="match status" value="2"/>
</dbReference>
<proteinExistence type="predicted"/>
<dbReference type="PANTHER" id="PTHR12526:SF630">
    <property type="entry name" value="GLYCOSYLTRANSFERASE"/>
    <property type="match status" value="1"/>
</dbReference>
<keyword evidence="3" id="KW-0808">Transferase</keyword>
<sequence length="357" mass="39825">MNILFINSASRGFGGNERSITMVANMLSISNNTVFAYRKDEIGAHARMIGYQLPFLFEGDLYTIARLVRIVKKHRIDIIIPSKRKDYAIAGIVSRICGIRNILWLGIIRPLENTSINRIIYDKLADGIIVNAQEIKKQLLKTGWIPEKKIKVLYRGIDSATLDKVIEQSVRPAGPTMKITAMGRLDTNKSYDLLLKALGILFTTTPEADIQVTILGEGSERSRLEHQAKQLGIEKHLSMPGFSSNPYTTLATSDVFVMTSKSEGLSTALIEAMYLHNTPVSTYAGGGIEEIITDGRNGFLFNHGDEETLASVLRKLYLEPGLRHQIAEAAQESVKEQYSAEKVKEEMTAFCQQVMNR</sequence>
<evidence type="ECO:0000313" key="3">
    <source>
        <dbReference type="EMBL" id="RTY36814.1"/>
    </source>
</evidence>
<feature type="domain" description="Glycosyl transferase family 1" evidence="1">
    <location>
        <begin position="177"/>
        <end position="332"/>
    </location>
</feature>
<name>A0A3S0NII0_CHLPH</name>
<comment type="caution">
    <text evidence="3">The sequence shown here is derived from an EMBL/GenBank/DDBJ whole genome shotgun (WGS) entry which is preliminary data.</text>
</comment>
<dbReference type="InterPro" id="IPR028098">
    <property type="entry name" value="Glyco_trans_4-like_N"/>
</dbReference>
<feature type="domain" description="Glycosyltransferase subfamily 4-like N-terminal" evidence="2">
    <location>
        <begin position="36"/>
        <end position="159"/>
    </location>
</feature>
<dbReference type="RefSeq" id="WP_126384840.1">
    <property type="nucleotide sequence ID" value="NZ_RXYK01000012.1"/>
</dbReference>
<dbReference type="Pfam" id="PF13439">
    <property type="entry name" value="Glyco_transf_4"/>
    <property type="match status" value="1"/>
</dbReference>
<organism evidence="3 4">
    <name type="scientific">Chlorobium phaeovibrioides</name>
    <dbReference type="NCBI Taxonomy" id="1094"/>
    <lineage>
        <taxon>Bacteria</taxon>
        <taxon>Pseudomonadati</taxon>
        <taxon>Chlorobiota</taxon>
        <taxon>Chlorobiia</taxon>
        <taxon>Chlorobiales</taxon>
        <taxon>Chlorobiaceae</taxon>
        <taxon>Chlorobium/Pelodictyon group</taxon>
        <taxon>Chlorobium</taxon>
    </lineage>
</organism>
<dbReference type="SUPFAM" id="SSF53756">
    <property type="entry name" value="UDP-Glycosyltransferase/glycogen phosphorylase"/>
    <property type="match status" value="1"/>
</dbReference>
<reference evidence="3 4" key="1">
    <citation type="submission" date="2018-12" db="EMBL/GenBank/DDBJ databases">
        <authorList>
            <person name="Lunina O.N."/>
            <person name="Grouzdev D.S."/>
            <person name="Gorlenko V.M."/>
            <person name="Savvichev A.S."/>
        </authorList>
    </citation>
    <scope>NUCLEOTIDE SEQUENCE [LARGE SCALE GENOMIC DNA]</scope>
    <source>
        <strain evidence="3 4">BrKhr-17</strain>
    </source>
</reference>